<feature type="compositionally biased region" description="Low complexity" evidence="1">
    <location>
        <begin position="433"/>
        <end position="448"/>
    </location>
</feature>
<feature type="compositionally biased region" description="Basic and acidic residues" evidence="1">
    <location>
        <begin position="364"/>
        <end position="379"/>
    </location>
</feature>
<proteinExistence type="predicted"/>
<name>A0A2G8KI00_STIJA</name>
<feature type="region of interest" description="Disordered" evidence="1">
    <location>
        <begin position="1"/>
        <end position="32"/>
    </location>
</feature>
<evidence type="ECO:0000313" key="2">
    <source>
        <dbReference type="EMBL" id="PIK47631.1"/>
    </source>
</evidence>
<protein>
    <submittedName>
        <fullName evidence="2">Uncharacterized protein</fullName>
    </submittedName>
</protein>
<feature type="region of interest" description="Disordered" evidence="1">
    <location>
        <begin position="74"/>
        <end position="488"/>
    </location>
</feature>
<evidence type="ECO:0000256" key="1">
    <source>
        <dbReference type="SAM" id="MobiDB-lite"/>
    </source>
</evidence>
<feature type="compositionally biased region" description="Acidic residues" evidence="1">
    <location>
        <begin position="643"/>
        <end position="658"/>
    </location>
</feature>
<dbReference type="AlphaFoldDB" id="A0A2G8KI00"/>
<feature type="compositionally biased region" description="Basic and acidic residues" evidence="1">
    <location>
        <begin position="229"/>
        <end position="262"/>
    </location>
</feature>
<feature type="compositionally biased region" description="Acidic residues" evidence="1">
    <location>
        <begin position="291"/>
        <end position="300"/>
    </location>
</feature>
<gene>
    <name evidence="2" type="ORF">BSL78_15495</name>
</gene>
<sequence length="740" mass="82483">MQSIGKEDDKNSEGDSSDSDLGDFDEMRPSLFDEYDIEAVERAGLEKTQETREIISANASSDLFGELINNECKDGIQTSSDSEESLEADSVGRRDQRELDSDIKSIKDDIKSVKEKDKQNNNLNKGGDHSSNNRYTVESKNHSQRNVVTNERDKIDSRKGNEIESTNAEDAFGEKVLEKEVGEQKQKIVDGYELGESYEGGRTRISRVAPVEDDNEMSDSSGDCGMSEGKNEEKIPSKGNKQCERHHDSSTTREEKIQRDSGEQCTTMDSHMTDDNIKQRERSDGTSREISEDEVCEEEDDRKYSHQRYDGENEMEGSTDQLQRKGNMKVLALANKVEKQRESIVPDKAIKNSYTGSEQSPHTNENDERQRLNRDKEIVDSDDEMRCSNNGKKEPLQEQRLVKEDSKKQEERQSSDSSEEEAGIHIEIGNSVAGKSRTARSSSSKESGLQCAEGDKFRESADGMSNDASASSSEWTGRSEFCEQSTVKKHSIEGGAVNKLKLYVADSKQRERSNPPDAGKSCQTRTLEKLKIVCPKESEETSEKVEVESAGFESLELDHIMMTERMGKLTTPTKQKIVVKNVNVVPSRERASFNMPENHAEVAQRRMAGASLEPMIASILDSLPVILRVLSPIPLSPARGGMDEGEEEEEEEEEDDNELNLHQRRLSPLSPPDASCFLPPFSASERALSPLPRTPVPPEDYPEHGGDTEPSEVIMTNFHAVVPEGVINVRPQAVPSSVVG</sequence>
<dbReference type="Proteomes" id="UP000230750">
    <property type="component" value="Unassembled WGS sequence"/>
</dbReference>
<accession>A0A2G8KI00</accession>
<feature type="compositionally biased region" description="Basic and acidic residues" evidence="1">
    <location>
        <begin position="271"/>
        <end position="290"/>
    </location>
</feature>
<feature type="compositionally biased region" description="Basic and acidic residues" evidence="1">
    <location>
        <begin position="301"/>
        <end position="311"/>
    </location>
</feature>
<keyword evidence="3" id="KW-1185">Reference proteome</keyword>
<evidence type="ECO:0000313" key="3">
    <source>
        <dbReference type="Proteomes" id="UP000230750"/>
    </source>
</evidence>
<organism evidence="2 3">
    <name type="scientific">Stichopus japonicus</name>
    <name type="common">Sea cucumber</name>
    <dbReference type="NCBI Taxonomy" id="307972"/>
    <lineage>
        <taxon>Eukaryota</taxon>
        <taxon>Metazoa</taxon>
        <taxon>Echinodermata</taxon>
        <taxon>Eleutherozoa</taxon>
        <taxon>Echinozoa</taxon>
        <taxon>Holothuroidea</taxon>
        <taxon>Aspidochirotacea</taxon>
        <taxon>Aspidochirotida</taxon>
        <taxon>Stichopodidae</taxon>
        <taxon>Apostichopus</taxon>
    </lineage>
</organism>
<feature type="compositionally biased region" description="Basic and acidic residues" evidence="1">
    <location>
        <begin position="391"/>
        <end position="414"/>
    </location>
</feature>
<feature type="compositionally biased region" description="Polar residues" evidence="1">
    <location>
        <begin position="120"/>
        <end position="149"/>
    </location>
</feature>
<feature type="compositionally biased region" description="Basic and acidic residues" evidence="1">
    <location>
        <begin position="1"/>
        <end position="13"/>
    </location>
</feature>
<feature type="compositionally biased region" description="Polar residues" evidence="1">
    <location>
        <begin position="352"/>
        <end position="363"/>
    </location>
</feature>
<reference evidence="2 3" key="1">
    <citation type="journal article" date="2017" name="PLoS Biol.">
        <title>The sea cucumber genome provides insights into morphological evolution and visceral regeneration.</title>
        <authorList>
            <person name="Zhang X."/>
            <person name="Sun L."/>
            <person name="Yuan J."/>
            <person name="Sun Y."/>
            <person name="Gao Y."/>
            <person name="Zhang L."/>
            <person name="Li S."/>
            <person name="Dai H."/>
            <person name="Hamel J.F."/>
            <person name="Liu C."/>
            <person name="Yu Y."/>
            <person name="Liu S."/>
            <person name="Lin W."/>
            <person name="Guo K."/>
            <person name="Jin S."/>
            <person name="Xu P."/>
            <person name="Storey K.B."/>
            <person name="Huan P."/>
            <person name="Zhang T."/>
            <person name="Zhou Y."/>
            <person name="Zhang J."/>
            <person name="Lin C."/>
            <person name="Li X."/>
            <person name="Xing L."/>
            <person name="Huo D."/>
            <person name="Sun M."/>
            <person name="Wang L."/>
            <person name="Mercier A."/>
            <person name="Li F."/>
            <person name="Yang H."/>
            <person name="Xiang J."/>
        </authorList>
    </citation>
    <scope>NUCLEOTIDE SEQUENCE [LARGE SCALE GENOMIC DNA]</scope>
    <source>
        <strain evidence="2">Shaxun</strain>
        <tissue evidence="2">Muscle</tissue>
    </source>
</reference>
<feature type="compositionally biased region" description="Acidic residues" evidence="1">
    <location>
        <begin position="15"/>
        <end position="24"/>
    </location>
</feature>
<comment type="caution">
    <text evidence="2">The sequence shown here is derived from an EMBL/GenBank/DDBJ whole genome shotgun (WGS) entry which is preliminary data.</text>
</comment>
<feature type="compositionally biased region" description="Basic and acidic residues" evidence="1">
    <location>
        <begin position="90"/>
        <end position="119"/>
    </location>
</feature>
<feature type="compositionally biased region" description="Basic and acidic residues" evidence="1">
    <location>
        <begin position="336"/>
        <end position="350"/>
    </location>
</feature>
<feature type="compositionally biased region" description="Polar residues" evidence="1">
    <location>
        <begin position="466"/>
        <end position="476"/>
    </location>
</feature>
<feature type="compositionally biased region" description="Basic and acidic residues" evidence="1">
    <location>
        <begin position="150"/>
        <end position="162"/>
    </location>
</feature>
<feature type="compositionally biased region" description="Basic and acidic residues" evidence="1">
    <location>
        <begin position="172"/>
        <end position="190"/>
    </location>
</feature>
<feature type="region of interest" description="Disordered" evidence="1">
    <location>
        <begin position="634"/>
        <end position="710"/>
    </location>
</feature>
<dbReference type="EMBL" id="MRZV01000568">
    <property type="protein sequence ID" value="PIK47631.1"/>
    <property type="molecule type" value="Genomic_DNA"/>
</dbReference>